<dbReference type="Pfam" id="PF00563">
    <property type="entry name" value="EAL"/>
    <property type="match status" value="1"/>
</dbReference>
<organism evidence="3">
    <name type="scientific">uncultured Propionibacteriaceae bacterium</name>
    <dbReference type="NCBI Taxonomy" id="257457"/>
    <lineage>
        <taxon>Bacteria</taxon>
        <taxon>Bacillati</taxon>
        <taxon>Actinomycetota</taxon>
        <taxon>Actinomycetes</taxon>
        <taxon>Propionibacteriales</taxon>
        <taxon>Propionibacteriaceae</taxon>
        <taxon>environmental samples</taxon>
    </lineage>
</organism>
<dbReference type="GO" id="GO:0071111">
    <property type="term" value="F:cyclic-guanylate-specific phosphodiesterase activity"/>
    <property type="evidence" value="ECO:0007669"/>
    <property type="project" value="InterPro"/>
</dbReference>
<dbReference type="PANTHER" id="PTHR33121">
    <property type="entry name" value="CYCLIC DI-GMP PHOSPHODIESTERASE PDEF"/>
    <property type="match status" value="1"/>
</dbReference>
<evidence type="ECO:0000313" key="3">
    <source>
        <dbReference type="EMBL" id="CAA9379370.1"/>
    </source>
</evidence>
<reference evidence="3" key="1">
    <citation type="submission" date="2020-02" db="EMBL/GenBank/DDBJ databases">
        <authorList>
            <person name="Meier V. D."/>
        </authorList>
    </citation>
    <scope>NUCLEOTIDE SEQUENCE</scope>
    <source>
        <strain evidence="3">AVDCRST_MAG75</strain>
    </source>
</reference>
<gene>
    <name evidence="3" type="ORF">AVDCRST_MAG75-828</name>
</gene>
<proteinExistence type="predicted"/>
<evidence type="ECO:0000259" key="2">
    <source>
        <dbReference type="PROSITE" id="PS50883"/>
    </source>
</evidence>
<dbReference type="AlphaFoldDB" id="A0A6J4N6J7"/>
<accession>A0A6J4N6J7</accession>
<dbReference type="PROSITE" id="PS50883">
    <property type="entry name" value="EAL"/>
    <property type="match status" value="1"/>
</dbReference>
<evidence type="ECO:0000256" key="1">
    <source>
        <dbReference type="SAM" id="MobiDB-lite"/>
    </source>
</evidence>
<name>A0A6J4N6J7_9ACTN</name>
<sequence length="89" mass="9172">MTTVNGSNANAAIVKSAIDLGHNLGLHVVAEGVETHACLEVLTDMGCDVMQGYLLARPMPAGDLSGWSAGRTGEQDGRRGVARPIVAPC</sequence>
<dbReference type="InterPro" id="IPR001633">
    <property type="entry name" value="EAL_dom"/>
</dbReference>
<dbReference type="PANTHER" id="PTHR33121:SF71">
    <property type="entry name" value="OXYGEN SENSOR PROTEIN DOSP"/>
    <property type="match status" value="1"/>
</dbReference>
<dbReference type="Gene3D" id="3.20.20.450">
    <property type="entry name" value="EAL domain"/>
    <property type="match status" value="1"/>
</dbReference>
<feature type="region of interest" description="Disordered" evidence="1">
    <location>
        <begin position="66"/>
        <end position="89"/>
    </location>
</feature>
<dbReference type="InterPro" id="IPR050706">
    <property type="entry name" value="Cyclic-di-GMP_PDE-like"/>
</dbReference>
<protein>
    <submittedName>
        <fullName evidence="3">Diguanylate cyclase/phosphodiesterase (GGDEF &amp; EAL domains) with PAS/PAC sensor(S)</fullName>
    </submittedName>
</protein>
<dbReference type="CDD" id="cd01948">
    <property type="entry name" value="EAL"/>
    <property type="match status" value="1"/>
</dbReference>
<dbReference type="SUPFAM" id="SSF141868">
    <property type="entry name" value="EAL domain-like"/>
    <property type="match status" value="1"/>
</dbReference>
<dbReference type="InterPro" id="IPR035919">
    <property type="entry name" value="EAL_sf"/>
</dbReference>
<dbReference type="EMBL" id="CADCUO010000051">
    <property type="protein sequence ID" value="CAA9379370.1"/>
    <property type="molecule type" value="Genomic_DNA"/>
</dbReference>
<feature type="domain" description="EAL" evidence="2">
    <location>
        <begin position="1"/>
        <end position="72"/>
    </location>
</feature>